<name>A0A1M4PL10_9FIRM</name>
<feature type="chain" id="PRO_5038719478" evidence="1">
    <location>
        <begin position="24"/>
        <end position="138"/>
    </location>
</feature>
<sequence>MVKRVTKVLLAVLVIASLTVTLTGCGSSDNSNEEVTYKDGTYIGESEKREFGYEEAEVTIEGGKITNIVLKRMTPDGEEVDYDEWTGEGDRPNLKQFRVDLAEEMIEKQSYEVDAIATATETSEGWKEAVKNSLEQAK</sequence>
<dbReference type="Proteomes" id="UP000245423">
    <property type="component" value="Chromosome 1"/>
</dbReference>
<organism evidence="3 4">
    <name type="scientific">[Clostridium] ultunense Esp</name>
    <dbReference type="NCBI Taxonomy" id="1288971"/>
    <lineage>
        <taxon>Bacteria</taxon>
        <taxon>Bacillati</taxon>
        <taxon>Bacillota</taxon>
        <taxon>Tissierellia</taxon>
        <taxon>Tissierellales</taxon>
        <taxon>Tepidimicrobiaceae</taxon>
        <taxon>Schnuerera</taxon>
    </lineage>
</organism>
<gene>
    <name evidence="3" type="ORF">CUESP1_0726</name>
</gene>
<dbReference type="EMBL" id="LT669839">
    <property type="protein sequence ID" value="SHD76107.1"/>
    <property type="molecule type" value="Genomic_DNA"/>
</dbReference>
<evidence type="ECO:0000313" key="3">
    <source>
        <dbReference type="EMBL" id="SHD76107.1"/>
    </source>
</evidence>
<evidence type="ECO:0000256" key="1">
    <source>
        <dbReference type="SAM" id="SignalP"/>
    </source>
</evidence>
<dbReference type="GO" id="GO:0016020">
    <property type="term" value="C:membrane"/>
    <property type="evidence" value="ECO:0007669"/>
    <property type="project" value="InterPro"/>
</dbReference>
<protein>
    <submittedName>
        <fullName evidence="3">FMN-binding domain protein</fullName>
    </submittedName>
</protein>
<feature type="signal peptide" evidence="1">
    <location>
        <begin position="1"/>
        <end position="23"/>
    </location>
</feature>
<accession>A0A1M4PL10</accession>
<evidence type="ECO:0000313" key="4">
    <source>
        <dbReference type="Proteomes" id="UP000245423"/>
    </source>
</evidence>
<dbReference type="Pfam" id="PF04205">
    <property type="entry name" value="FMN_bind"/>
    <property type="match status" value="1"/>
</dbReference>
<dbReference type="Gene3D" id="3.90.1010.20">
    <property type="match status" value="1"/>
</dbReference>
<dbReference type="AlphaFoldDB" id="A0A1M4PL10"/>
<dbReference type="InterPro" id="IPR007329">
    <property type="entry name" value="FMN-bd"/>
</dbReference>
<evidence type="ECO:0000259" key="2">
    <source>
        <dbReference type="SMART" id="SM00900"/>
    </source>
</evidence>
<reference evidence="3 4" key="1">
    <citation type="submission" date="2016-11" db="EMBL/GenBank/DDBJ databases">
        <authorList>
            <person name="Manzoor S."/>
        </authorList>
    </citation>
    <scope>NUCLEOTIDE SEQUENCE [LARGE SCALE GENOMIC DNA]</scope>
    <source>
        <strain evidence="3">Clostridium ultunense strain Esp</strain>
    </source>
</reference>
<dbReference type="PROSITE" id="PS51257">
    <property type="entry name" value="PROKAR_LIPOPROTEIN"/>
    <property type="match status" value="1"/>
</dbReference>
<proteinExistence type="predicted"/>
<feature type="domain" description="FMN-binding" evidence="2">
    <location>
        <begin position="52"/>
        <end position="137"/>
    </location>
</feature>
<keyword evidence="4" id="KW-1185">Reference proteome</keyword>
<dbReference type="SMART" id="SM00900">
    <property type="entry name" value="FMN_bind"/>
    <property type="match status" value="1"/>
</dbReference>
<keyword evidence="1" id="KW-0732">Signal</keyword>
<dbReference type="GO" id="GO:0010181">
    <property type="term" value="F:FMN binding"/>
    <property type="evidence" value="ECO:0007669"/>
    <property type="project" value="InterPro"/>
</dbReference>